<dbReference type="InterPro" id="IPR001347">
    <property type="entry name" value="SIS_dom"/>
</dbReference>
<dbReference type="PANTHER" id="PTHR30514">
    <property type="entry name" value="GLUCOKINASE"/>
    <property type="match status" value="1"/>
</dbReference>
<evidence type="ECO:0000313" key="7">
    <source>
        <dbReference type="Proteomes" id="UP000051804"/>
    </source>
</evidence>
<dbReference type="Gene3D" id="3.40.50.10490">
    <property type="entry name" value="Glucose-6-phosphate isomerase like protein, domain 1"/>
    <property type="match status" value="1"/>
</dbReference>
<dbReference type="InterPro" id="IPR036388">
    <property type="entry name" value="WH-like_DNA-bd_sf"/>
</dbReference>
<accession>A0A0R1JNN2</accession>
<dbReference type="Gene3D" id="1.10.10.10">
    <property type="entry name" value="Winged helix-like DNA-binding domain superfamily/Winged helix DNA-binding domain"/>
    <property type="match status" value="1"/>
</dbReference>
<dbReference type="InterPro" id="IPR046348">
    <property type="entry name" value="SIS_dom_sf"/>
</dbReference>
<dbReference type="SUPFAM" id="SSF53697">
    <property type="entry name" value="SIS domain"/>
    <property type="match status" value="1"/>
</dbReference>
<gene>
    <name evidence="6" type="ORF">FD02_GL001378</name>
</gene>
<evidence type="ECO:0000256" key="2">
    <source>
        <dbReference type="ARBA" id="ARBA00023125"/>
    </source>
</evidence>
<evidence type="ECO:0000256" key="3">
    <source>
        <dbReference type="ARBA" id="ARBA00023163"/>
    </source>
</evidence>
<dbReference type="Pfam" id="PF01380">
    <property type="entry name" value="SIS"/>
    <property type="match status" value="1"/>
</dbReference>
<dbReference type="InterPro" id="IPR000281">
    <property type="entry name" value="HTH_RpiR"/>
</dbReference>
<dbReference type="GO" id="GO:0003677">
    <property type="term" value="F:DNA binding"/>
    <property type="evidence" value="ECO:0007669"/>
    <property type="project" value="UniProtKB-KW"/>
</dbReference>
<evidence type="ECO:0000256" key="1">
    <source>
        <dbReference type="ARBA" id="ARBA00023015"/>
    </source>
</evidence>
<keyword evidence="1" id="KW-0805">Transcription regulation</keyword>
<dbReference type="InterPro" id="IPR009057">
    <property type="entry name" value="Homeodomain-like_sf"/>
</dbReference>
<keyword evidence="7" id="KW-1185">Reference proteome</keyword>
<dbReference type="OrthoDB" id="3684496at2"/>
<evidence type="ECO:0000259" key="5">
    <source>
        <dbReference type="PROSITE" id="PS51464"/>
    </source>
</evidence>
<dbReference type="PROSITE" id="PS51071">
    <property type="entry name" value="HTH_RPIR"/>
    <property type="match status" value="1"/>
</dbReference>
<proteinExistence type="predicted"/>
<dbReference type="InterPro" id="IPR047640">
    <property type="entry name" value="RpiR-like"/>
</dbReference>
<dbReference type="GO" id="GO:1901135">
    <property type="term" value="P:carbohydrate derivative metabolic process"/>
    <property type="evidence" value="ECO:0007669"/>
    <property type="project" value="InterPro"/>
</dbReference>
<dbReference type="AlphaFoldDB" id="A0A0R1JNN2"/>
<protein>
    <submittedName>
        <fullName evidence="6">Transcriptional regulator</fullName>
    </submittedName>
</protein>
<dbReference type="EMBL" id="AZDJ01000016">
    <property type="protein sequence ID" value="KRK72958.1"/>
    <property type="molecule type" value="Genomic_DNA"/>
</dbReference>
<dbReference type="RefSeq" id="WP_056950901.1">
    <property type="nucleotide sequence ID" value="NZ_AZDJ01000016.1"/>
</dbReference>
<evidence type="ECO:0000313" key="6">
    <source>
        <dbReference type="EMBL" id="KRK72958.1"/>
    </source>
</evidence>
<dbReference type="Proteomes" id="UP000051804">
    <property type="component" value="Unassembled WGS sequence"/>
</dbReference>
<dbReference type="CDD" id="cd05013">
    <property type="entry name" value="SIS_RpiR"/>
    <property type="match status" value="1"/>
</dbReference>
<sequence length="280" mass="29924">MDNFAARLQMNRERLSVKELQLAAFLQAHQQRASSLTISALSTAAGVSTATVSRFAKNLGYVNYAGLRVALGQAPVNGASLFEEIDPGESPLAMADKVFAANINALQATVNSLDATSLATAVDLLLGARFIDLYGLGGSNIVALDGYHKFLRTPLEVRYAADYHMQLMAATRLTKRDVAVLISHTGEDKDALALAQICHDRGAKLIVITGSAHSALAKLANVLLVSVAEETAYRSEALHAMIAQITLVDMLFTLTSVRTGQQGAKVLAAMRDTIGQTRQR</sequence>
<organism evidence="6 7">
    <name type="scientific">Lacticaseibacillus nasuensis JCM 17158</name>
    <dbReference type="NCBI Taxonomy" id="1291734"/>
    <lineage>
        <taxon>Bacteria</taxon>
        <taxon>Bacillati</taxon>
        <taxon>Bacillota</taxon>
        <taxon>Bacilli</taxon>
        <taxon>Lactobacillales</taxon>
        <taxon>Lactobacillaceae</taxon>
        <taxon>Lacticaseibacillus</taxon>
    </lineage>
</organism>
<feature type="domain" description="HTH rpiR-type" evidence="4">
    <location>
        <begin position="2"/>
        <end position="78"/>
    </location>
</feature>
<dbReference type="PANTHER" id="PTHR30514:SF1">
    <property type="entry name" value="HTH-TYPE TRANSCRIPTIONAL REGULATOR HEXR-RELATED"/>
    <property type="match status" value="1"/>
</dbReference>
<keyword evidence="3" id="KW-0804">Transcription</keyword>
<dbReference type="InterPro" id="IPR035472">
    <property type="entry name" value="RpiR-like_SIS"/>
</dbReference>
<keyword evidence="2" id="KW-0238">DNA-binding</keyword>
<evidence type="ECO:0000259" key="4">
    <source>
        <dbReference type="PROSITE" id="PS51071"/>
    </source>
</evidence>
<dbReference type="GO" id="GO:0097367">
    <property type="term" value="F:carbohydrate derivative binding"/>
    <property type="evidence" value="ECO:0007669"/>
    <property type="project" value="InterPro"/>
</dbReference>
<reference evidence="6 7" key="1">
    <citation type="journal article" date="2015" name="Genome Announc.">
        <title>Expanding the biotechnology potential of lactobacilli through comparative genomics of 213 strains and associated genera.</title>
        <authorList>
            <person name="Sun Z."/>
            <person name="Harris H.M."/>
            <person name="McCann A."/>
            <person name="Guo C."/>
            <person name="Argimon S."/>
            <person name="Zhang W."/>
            <person name="Yang X."/>
            <person name="Jeffery I.B."/>
            <person name="Cooney J.C."/>
            <person name="Kagawa T.F."/>
            <person name="Liu W."/>
            <person name="Song Y."/>
            <person name="Salvetti E."/>
            <person name="Wrobel A."/>
            <person name="Rasinkangas P."/>
            <person name="Parkhill J."/>
            <person name="Rea M.C."/>
            <person name="O'Sullivan O."/>
            <person name="Ritari J."/>
            <person name="Douillard F.P."/>
            <person name="Paul Ross R."/>
            <person name="Yang R."/>
            <person name="Briner A.E."/>
            <person name="Felis G.E."/>
            <person name="de Vos W.M."/>
            <person name="Barrangou R."/>
            <person name="Klaenhammer T.R."/>
            <person name="Caufield P.W."/>
            <person name="Cui Y."/>
            <person name="Zhang H."/>
            <person name="O'Toole P.W."/>
        </authorList>
    </citation>
    <scope>NUCLEOTIDE SEQUENCE [LARGE SCALE GENOMIC DNA]</scope>
    <source>
        <strain evidence="6 7">JCM 17158</strain>
    </source>
</reference>
<dbReference type="GO" id="GO:0003700">
    <property type="term" value="F:DNA-binding transcription factor activity"/>
    <property type="evidence" value="ECO:0007669"/>
    <property type="project" value="InterPro"/>
</dbReference>
<dbReference type="Pfam" id="PF01418">
    <property type="entry name" value="HTH_6"/>
    <property type="match status" value="1"/>
</dbReference>
<feature type="domain" description="SIS" evidence="5">
    <location>
        <begin position="121"/>
        <end position="261"/>
    </location>
</feature>
<dbReference type="SUPFAM" id="SSF46689">
    <property type="entry name" value="Homeodomain-like"/>
    <property type="match status" value="1"/>
</dbReference>
<dbReference type="PROSITE" id="PS51464">
    <property type="entry name" value="SIS"/>
    <property type="match status" value="1"/>
</dbReference>
<dbReference type="PATRIC" id="fig|1291734.4.peg.1417"/>
<dbReference type="STRING" id="1291734.FD02_GL001378"/>
<name>A0A0R1JNN2_9LACO</name>
<comment type="caution">
    <text evidence="6">The sequence shown here is derived from an EMBL/GenBank/DDBJ whole genome shotgun (WGS) entry which is preliminary data.</text>
</comment>